<evidence type="ECO:0000313" key="2">
    <source>
        <dbReference type="EMBL" id="MET3557909.1"/>
    </source>
</evidence>
<dbReference type="EMBL" id="JBEPLO010000009">
    <property type="protein sequence ID" value="MET3557909.1"/>
    <property type="molecule type" value="Genomic_DNA"/>
</dbReference>
<keyword evidence="1" id="KW-0812">Transmembrane</keyword>
<feature type="transmembrane region" description="Helical" evidence="1">
    <location>
        <begin position="5"/>
        <end position="23"/>
    </location>
</feature>
<feature type="transmembrane region" description="Helical" evidence="1">
    <location>
        <begin position="29"/>
        <end position="46"/>
    </location>
</feature>
<organism evidence="2 3">
    <name type="scientific">Streptococcus rupicaprae</name>
    <dbReference type="NCBI Taxonomy" id="759619"/>
    <lineage>
        <taxon>Bacteria</taxon>
        <taxon>Bacillati</taxon>
        <taxon>Bacillota</taxon>
        <taxon>Bacilli</taxon>
        <taxon>Lactobacillales</taxon>
        <taxon>Streptococcaceae</taxon>
        <taxon>Streptococcus</taxon>
    </lineage>
</organism>
<sequence length="63" mass="7605">MMILAYLLVILFTIIPFLVLSYVVSFRLFIIAPILWFNFIFFRGIFKKPDQQSIEFEIIKEEE</sequence>
<dbReference type="Proteomes" id="UP001549122">
    <property type="component" value="Unassembled WGS sequence"/>
</dbReference>
<keyword evidence="1" id="KW-1133">Transmembrane helix</keyword>
<reference evidence="2 3" key="1">
    <citation type="submission" date="2024-06" db="EMBL/GenBank/DDBJ databases">
        <title>Genomic Encyclopedia of Type Strains, Phase IV (KMG-IV): sequencing the most valuable type-strain genomes for metagenomic binning, comparative biology and taxonomic classification.</title>
        <authorList>
            <person name="Goeker M."/>
        </authorList>
    </citation>
    <scope>NUCLEOTIDE SEQUENCE [LARGE SCALE GENOMIC DNA]</scope>
    <source>
        <strain evidence="2 3">DSM 28303</strain>
    </source>
</reference>
<name>A0ABV2FH79_9STRE</name>
<evidence type="ECO:0000313" key="3">
    <source>
        <dbReference type="Proteomes" id="UP001549122"/>
    </source>
</evidence>
<gene>
    <name evidence="2" type="ORF">ABID29_001021</name>
</gene>
<accession>A0ABV2FH79</accession>
<dbReference type="RefSeq" id="WP_354364853.1">
    <property type="nucleotide sequence ID" value="NZ_JBEPLO010000009.1"/>
</dbReference>
<evidence type="ECO:0000256" key="1">
    <source>
        <dbReference type="SAM" id="Phobius"/>
    </source>
</evidence>
<protein>
    <submittedName>
        <fullName evidence="2">Uncharacterized protein</fullName>
    </submittedName>
</protein>
<comment type="caution">
    <text evidence="2">The sequence shown here is derived from an EMBL/GenBank/DDBJ whole genome shotgun (WGS) entry which is preliminary data.</text>
</comment>
<proteinExistence type="predicted"/>
<keyword evidence="1" id="KW-0472">Membrane</keyword>
<keyword evidence="3" id="KW-1185">Reference proteome</keyword>